<dbReference type="PANTHER" id="PTHR43344:SF21">
    <property type="entry name" value="POLYOL PHOSPHATE PHOSPHATASE PYP1"/>
    <property type="match status" value="1"/>
</dbReference>
<evidence type="ECO:0000313" key="2">
    <source>
        <dbReference type="EMBL" id="EEG76869.1"/>
    </source>
</evidence>
<keyword evidence="2" id="KW-0378">Hydrolase</keyword>
<dbReference type="InterPro" id="IPR050582">
    <property type="entry name" value="HAD-like_SerB"/>
</dbReference>
<comment type="similarity">
    <text evidence="1">Belongs to the HAD-like hydrolase superfamily. SerB family.</text>
</comment>
<evidence type="ECO:0000313" key="3">
    <source>
        <dbReference type="Proteomes" id="UP000006443"/>
    </source>
</evidence>
<name>C0GIK8_DETAL</name>
<dbReference type="GO" id="GO:0006564">
    <property type="term" value="P:L-serine biosynthetic process"/>
    <property type="evidence" value="ECO:0007669"/>
    <property type="project" value="TreeGrafter"/>
</dbReference>
<reference evidence="2 3" key="1">
    <citation type="submission" date="2009-02" db="EMBL/GenBank/DDBJ databases">
        <title>Sequencing of the draft genome and assembly of Dethiobacter alkaliphilus AHT 1.</title>
        <authorList>
            <consortium name="US DOE Joint Genome Institute (JGI-PGF)"/>
            <person name="Lucas S."/>
            <person name="Copeland A."/>
            <person name="Lapidus A."/>
            <person name="Glavina del Rio T."/>
            <person name="Dalin E."/>
            <person name="Tice H."/>
            <person name="Bruce D."/>
            <person name="Goodwin L."/>
            <person name="Pitluck S."/>
            <person name="Larimer F."/>
            <person name="Land M.L."/>
            <person name="Hauser L."/>
            <person name="Muyzer G."/>
        </authorList>
    </citation>
    <scope>NUCLEOTIDE SEQUENCE [LARGE SCALE GENOMIC DNA]</scope>
    <source>
        <strain evidence="2 3">AHT 1</strain>
    </source>
</reference>
<comment type="caution">
    <text evidence="2">The sequence shown here is derived from an EMBL/GenBank/DDBJ whole genome shotgun (WGS) entry which is preliminary data.</text>
</comment>
<dbReference type="Gene3D" id="3.90.1470.20">
    <property type="match status" value="1"/>
</dbReference>
<dbReference type="PANTHER" id="PTHR43344">
    <property type="entry name" value="PHOSPHOSERINE PHOSPHATASE"/>
    <property type="match status" value="1"/>
</dbReference>
<gene>
    <name evidence="2" type="ORF">DealDRAFT_2317</name>
</gene>
<proteinExistence type="inferred from homology"/>
<dbReference type="RefSeq" id="WP_008517584.1">
    <property type="nucleotide sequence ID" value="NZ_ACJM01000012.1"/>
</dbReference>
<dbReference type="Proteomes" id="UP000006443">
    <property type="component" value="Unassembled WGS sequence"/>
</dbReference>
<dbReference type="Pfam" id="PF12710">
    <property type="entry name" value="HAD"/>
    <property type="match status" value="1"/>
</dbReference>
<dbReference type="GO" id="GO:0036424">
    <property type="term" value="F:L-phosphoserine phosphatase activity"/>
    <property type="evidence" value="ECO:0007669"/>
    <property type="project" value="TreeGrafter"/>
</dbReference>
<sequence>MQAVFLTDFDGTVSQDVLLTIFKRFAAPQWEEAMESYKNGQIGSRKLYETVIPTIRVTQQEWHRFLYYHCFVDPGFAKLRDLCRQTATPLAIVSDGLDLYIRRMLKNADMEDVPVYSNRAAFDGDRINIAFPPLPEECPCGACANCKRAVCWQYRQDYPTRTLIYAGDGLSDIKVLEDVDTIYAKGTLAEYCQEQGIAYTRFENFNDIVSDMERILT</sequence>
<dbReference type="SUPFAM" id="SSF56784">
    <property type="entry name" value="HAD-like"/>
    <property type="match status" value="1"/>
</dbReference>
<dbReference type="GO" id="GO:0000287">
    <property type="term" value="F:magnesium ion binding"/>
    <property type="evidence" value="ECO:0007669"/>
    <property type="project" value="TreeGrafter"/>
</dbReference>
<dbReference type="EMBL" id="ACJM01000012">
    <property type="protein sequence ID" value="EEG76869.1"/>
    <property type="molecule type" value="Genomic_DNA"/>
</dbReference>
<accession>C0GIK8</accession>
<dbReference type="Gene3D" id="3.40.50.1000">
    <property type="entry name" value="HAD superfamily/HAD-like"/>
    <property type="match status" value="1"/>
</dbReference>
<dbReference type="AlphaFoldDB" id="C0GIK8"/>
<dbReference type="GO" id="GO:0005737">
    <property type="term" value="C:cytoplasm"/>
    <property type="evidence" value="ECO:0007669"/>
    <property type="project" value="TreeGrafter"/>
</dbReference>
<dbReference type="STRING" id="555088.DealDRAFT_2317"/>
<dbReference type="eggNOG" id="COG4359">
    <property type="taxonomic scope" value="Bacteria"/>
</dbReference>
<protein>
    <submittedName>
        <fullName evidence="2">HAD-superfamily hydrolase subfamily IB hypothetical 1</fullName>
    </submittedName>
</protein>
<dbReference type="InterPro" id="IPR023214">
    <property type="entry name" value="HAD_sf"/>
</dbReference>
<dbReference type="InterPro" id="IPR036412">
    <property type="entry name" value="HAD-like_sf"/>
</dbReference>
<keyword evidence="3" id="KW-1185">Reference proteome</keyword>
<evidence type="ECO:0000256" key="1">
    <source>
        <dbReference type="ARBA" id="ARBA00009184"/>
    </source>
</evidence>
<organism evidence="2 3">
    <name type="scientific">Dethiobacter alkaliphilus AHT 1</name>
    <dbReference type="NCBI Taxonomy" id="555088"/>
    <lineage>
        <taxon>Bacteria</taxon>
        <taxon>Bacillati</taxon>
        <taxon>Bacillota</taxon>
        <taxon>Dethiobacteria</taxon>
        <taxon>Dethiobacterales</taxon>
        <taxon>Dethiobacteraceae</taxon>
        <taxon>Dethiobacter</taxon>
    </lineage>
</organism>
<dbReference type="NCBIfam" id="TIGR01488">
    <property type="entry name" value="HAD-SF-IB"/>
    <property type="match status" value="1"/>
</dbReference>